<dbReference type="Proteomes" id="UP000327157">
    <property type="component" value="Chromosome 12"/>
</dbReference>
<protein>
    <submittedName>
        <fullName evidence="1">Ultraviolet-B receptor UVR8-like</fullName>
    </submittedName>
</protein>
<accession>A0A5N5HVC4</accession>
<keyword evidence="1" id="KW-0675">Receptor</keyword>
<dbReference type="EMBL" id="SMOL01000143">
    <property type="protein sequence ID" value="KAB2630102.1"/>
    <property type="molecule type" value="Genomic_DNA"/>
</dbReference>
<reference evidence="2" key="2">
    <citation type="submission" date="2019-10" db="EMBL/GenBank/DDBJ databases">
        <title>A de novo genome assembly of a pear dwarfing rootstock.</title>
        <authorList>
            <person name="Wang F."/>
            <person name="Wang J."/>
            <person name="Li S."/>
            <person name="Zhang Y."/>
            <person name="Fang M."/>
            <person name="Ma L."/>
            <person name="Zhao Y."/>
            <person name="Jiang S."/>
        </authorList>
    </citation>
    <scope>NUCLEOTIDE SEQUENCE [LARGE SCALE GENOMIC DNA]</scope>
</reference>
<comment type="caution">
    <text evidence="1">The sequence shown here is derived from an EMBL/GenBank/DDBJ whole genome shotgun (WGS) entry which is preliminary data.</text>
</comment>
<gene>
    <name evidence="1" type="ORF">D8674_007621</name>
</gene>
<name>A0A5N5HVC4_9ROSA</name>
<dbReference type="OrthoDB" id="1175035at2759"/>
<sequence>MGLTLSDEGAKASGPFQRLLHDASDNINIKGYGDHRSVELQILCLSKQPSTNTNTTKRRHEVLRSLIYKFKNRKAMWHWLFHSFFACYTDGKVVMNDAYLNEINGWVSMYEVCKFVMVLNEDKVFDEIAKRQNEVGKLVMVGG</sequence>
<reference evidence="1 2" key="3">
    <citation type="submission" date="2019-11" db="EMBL/GenBank/DDBJ databases">
        <title>A de novo genome assembly of a pear dwarfing rootstock.</title>
        <authorList>
            <person name="Wang F."/>
            <person name="Wang J."/>
            <person name="Li S."/>
            <person name="Zhang Y."/>
            <person name="Fang M."/>
            <person name="Ma L."/>
            <person name="Zhao Y."/>
            <person name="Jiang S."/>
        </authorList>
    </citation>
    <scope>NUCLEOTIDE SEQUENCE [LARGE SCALE GENOMIC DNA]</scope>
    <source>
        <strain evidence="1">S2</strain>
        <tissue evidence="1">Leaf</tissue>
    </source>
</reference>
<evidence type="ECO:0000313" key="1">
    <source>
        <dbReference type="EMBL" id="KAB2630102.1"/>
    </source>
</evidence>
<keyword evidence="2" id="KW-1185">Reference proteome</keyword>
<evidence type="ECO:0000313" key="2">
    <source>
        <dbReference type="Proteomes" id="UP000327157"/>
    </source>
</evidence>
<proteinExistence type="predicted"/>
<reference evidence="1 2" key="1">
    <citation type="submission" date="2019-09" db="EMBL/GenBank/DDBJ databases">
        <authorList>
            <person name="Ou C."/>
        </authorList>
    </citation>
    <scope>NUCLEOTIDE SEQUENCE [LARGE SCALE GENOMIC DNA]</scope>
    <source>
        <strain evidence="1">S2</strain>
        <tissue evidence="1">Leaf</tissue>
    </source>
</reference>
<dbReference type="AlphaFoldDB" id="A0A5N5HVC4"/>
<organism evidence="1 2">
    <name type="scientific">Pyrus ussuriensis x Pyrus communis</name>
    <dbReference type="NCBI Taxonomy" id="2448454"/>
    <lineage>
        <taxon>Eukaryota</taxon>
        <taxon>Viridiplantae</taxon>
        <taxon>Streptophyta</taxon>
        <taxon>Embryophyta</taxon>
        <taxon>Tracheophyta</taxon>
        <taxon>Spermatophyta</taxon>
        <taxon>Magnoliopsida</taxon>
        <taxon>eudicotyledons</taxon>
        <taxon>Gunneridae</taxon>
        <taxon>Pentapetalae</taxon>
        <taxon>rosids</taxon>
        <taxon>fabids</taxon>
        <taxon>Rosales</taxon>
        <taxon>Rosaceae</taxon>
        <taxon>Amygdaloideae</taxon>
        <taxon>Maleae</taxon>
        <taxon>Pyrus</taxon>
    </lineage>
</organism>